<keyword evidence="9" id="KW-1185">Reference proteome</keyword>
<dbReference type="Gene3D" id="1.20.1070.10">
    <property type="entry name" value="Rhodopsin 7-helix transmembrane proteins"/>
    <property type="match status" value="1"/>
</dbReference>
<dbReference type="OMA" id="RMEIPYL"/>
<comment type="subcellular location">
    <subcellularLocation>
        <location evidence="1">Membrane</location>
        <topology evidence="1">Multi-pass membrane protein</topology>
    </subcellularLocation>
</comment>
<feature type="transmembrane region" description="Helical" evidence="6">
    <location>
        <begin position="167"/>
        <end position="188"/>
    </location>
</feature>
<dbReference type="PROSITE" id="PS50261">
    <property type="entry name" value="G_PROTEIN_RECEP_F2_4"/>
    <property type="match status" value="1"/>
</dbReference>
<keyword evidence="3 6" id="KW-1133">Transmembrane helix</keyword>
<feature type="transmembrane region" description="Helical" evidence="6">
    <location>
        <begin position="46"/>
        <end position="63"/>
    </location>
</feature>
<organism evidence="8 9">
    <name type="scientific">Talaromyces islandicus</name>
    <name type="common">Penicillium islandicum</name>
    <dbReference type="NCBI Taxonomy" id="28573"/>
    <lineage>
        <taxon>Eukaryota</taxon>
        <taxon>Fungi</taxon>
        <taxon>Dikarya</taxon>
        <taxon>Ascomycota</taxon>
        <taxon>Pezizomycotina</taxon>
        <taxon>Eurotiomycetes</taxon>
        <taxon>Eurotiomycetidae</taxon>
        <taxon>Eurotiales</taxon>
        <taxon>Trichocomaceae</taxon>
        <taxon>Talaromyces</taxon>
        <taxon>Talaromyces sect. Islandici</taxon>
    </lineage>
</organism>
<feature type="transmembrane region" description="Helical" evidence="6">
    <location>
        <begin position="347"/>
        <end position="372"/>
    </location>
</feature>
<evidence type="ECO:0000256" key="2">
    <source>
        <dbReference type="ARBA" id="ARBA00022692"/>
    </source>
</evidence>
<keyword evidence="8" id="KW-0675">Receptor</keyword>
<name>A0A0U1LVP6_TALIS</name>
<keyword evidence="4 6" id="KW-0472">Membrane</keyword>
<feature type="region of interest" description="Disordered" evidence="5">
    <location>
        <begin position="230"/>
        <end position="250"/>
    </location>
</feature>
<reference evidence="8 9" key="1">
    <citation type="submission" date="2015-04" db="EMBL/GenBank/DDBJ databases">
        <authorList>
            <person name="Syromyatnikov M.Y."/>
            <person name="Popov V.N."/>
        </authorList>
    </citation>
    <scope>NUCLEOTIDE SEQUENCE [LARGE SCALE GENOMIC DNA]</scope>
    <source>
        <strain evidence="8">WF-38-12</strain>
    </source>
</reference>
<dbReference type="GO" id="GO:0007189">
    <property type="term" value="P:adenylate cyclase-activating G protein-coupled receptor signaling pathway"/>
    <property type="evidence" value="ECO:0007669"/>
    <property type="project" value="TreeGrafter"/>
</dbReference>
<evidence type="ECO:0000313" key="8">
    <source>
        <dbReference type="EMBL" id="CRG86650.1"/>
    </source>
</evidence>
<dbReference type="AlphaFoldDB" id="A0A0U1LVP6"/>
<dbReference type="GO" id="GO:0007166">
    <property type="term" value="P:cell surface receptor signaling pathway"/>
    <property type="evidence" value="ECO:0007669"/>
    <property type="project" value="InterPro"/>
</dbReference>
<dbReference type="PANTHER" id="PTHR23112:SF0">
    <property type="entry name" value="TRANSMEMBRANE PROTEIN 116"/>
    <property type="match status" value="1"/>
</dbReference>
<gene>
    <name evidence="8" type="ORF">PISL3812_03660</name>
</gene>
<dbReference type="PANTHER" id="PTHR23112">
    <property type="entry name" value="G PROTEIN-COUPLED RECEPTOR 157-RELATED"/>
    <property type="match status" value="1"/>
</dbReference>
<dbReference type="Pfam" id="PF05462">
    <property type="entry name" value="Dicty_CAR"/>
    <property type="match status" value="1"/>
</dbReference>
<feature type="transmembrane region" description="Helical" evidence="6">
    <location>
        <begin position="308"/>
        <end position="327"/>
    </location>
</feature>
<sequence length="436" mass="48855">MSLSDSALSAIMVAERTTSILSLVTTSFVIGTFLCSRSFRKPITRLVFYASWGNVMTNAATLVSRSGVLAGQYSALCLFQGFFIQWFMPADALWTFAMACNVYLTFFRKYDASRLRSLEWKYAIMCYGVPFIPSFVYFFIKTDSKGPIYGSAVLWCWVSAPWDVLRIAVFYGPTWFIIFLTFTIYIRVGLHIYRNRRLLQNFSSADQRGTIDSAFEIHASKVVRITSETAHANSSKNATGQAPSHGHGDLESERISGAAENYARYSVTVERGDSIPMAPIHAQDVSVPPASAAGQNARNALNSAAARAYCKYAVLYFIALLVTWVPSTINRVYSLARPESVNFGLELASAIVLPLQGFWNSIIYLAISWSLVTKFFRRDGSRRSYTARLPLNFRQISRKHVKKPSGLTSVGSLNETESVRRFARSHEDRSERSESI</sequence>
<feature type="compositionally biased region" description="Polar residues" evidence="5">
    <location>
        <begin position="230"/>
        <end position="242"/>
    </location>
</feature>
<dbReference type="SUPFAM" id="SSF81321">
    <property type="entry name" value="Family A G protein-coupled receptor-like"/>
    <property type="match status" value="1"/>
</dbReference>
<dbReference type="OrthoDB" id="18453at2759"/>
<feature type="transmembrane region" description="Helical" evidence="6">
    <location>
        <begin position="83"/>
        <end position="106"/>
    </location>
</feature>
<proteinExistence type="predicted"/>
<evidence type="ECO:0000256" key="1">
    <source>
        <dbReference type="ARBA" id="ARBA00004141"/>
    </source>
</evidence>
<feature type="transmembrane region" description="Helical" evidence="6">
    <location>
        <begin position="118"/>
        <end position="140"/>
    </location>
</feature>
<accession>A0A0U1LVP6</accession>
<dbReference type="EMBL" id="CVMT01000002">
    <property type="protein sequence ID" value="CRG86650.1"/>
    <property type="molecule type" value="Genomic_DNA"/>
</dbReference>
<dbReference type="STRING" id="28573.A0A0U1LVP6"/>
<evidence type="ECO:0000256" key="5">
    <source>
        <dbReference type="SAM" id="MobiDB-lite"/>
    </source>
</evidence>
<dbReference type="Proteomes" id="UP000054383">
    <property type="component" value="Unassembled WGS sequence"/>
</dbReference>
<keyword evidence="2 6" id="KW-0812">Transmembrane</keyword>
<feature type="domain" description="G-protein coupled receptors family 2 profile 2" evidence="7">
    <location>
        <begin position="11"/>
        <end position="197"/>
    </location>
</feature>
<evidence type="ECO:0000256" key="4">
    <source>
        <dbReference type="ARBA" id="ARBA00023136"/>
    </source>
</evidence>
<evidence type="ECO:0000256" key="3">
    <source>
        <dbReference type="ARBA" id="ARBA00022989"/>
    </source>
</evidence>
<dbReference type="InterPro" id="IPR017981">
    <property type="entry name" value="GPCR_2-like_7TM"/>
</dbReference>
<evidence type="ECO:0000313" key="9">
    <source>
        <dbReference type="Proteomes" id="UP000054383"/>
    </source>
</evidence>
<evidence type="ECO:0000256" key="6">
    <source>
        <dbReference type="SAM" id="Phobius"/>
    </source>
</evidence>
<feature type="transmembrane region" description="Helical" evidence="6">
    <location>
        <begin position="20"/>
        <end position="39"/>
    </location>
</feature>
<dbReference type="GO" id="GO:0004930">
    <property type="term" value="F:G protein-coupled receptor activity"/>
    <property type="evidence" value="ECO:0007669"/>
    <property type="project" value="TreeGrafter"/>
</dbReference>
<protein>
    <submittedName>
        <fullName evidence="8">Cyclic AMP receptor 2</fullName>
    </submittedName>
</protein>
<evidence type="ECO:0000259" key="7">
    <source>
        <dbReference type="PROSITE" id="PS50261"/>
    </source>
</evidence>
<dbReference type="GO" id="GO:0005886">
    <property type="term" value="C:plasma membrane"/>
    <property type="evidence" value="ECO:0007669"/>
    <property type="project" value="TreeGrafter"/>
</dbReference>